<reference evidence="7 8" key="1">
    <citation type="submission" date="2016-07" db="EMBL/GenBank/DDBJ databases">
        <title>Acinetobacter sp. ANC 4603.</title>
        <authorList>
            <person name="Radolfova-Krizova L."/>
            <person name="Nemec A."/>
        </authorList>
    </citation>
    <scope>NUCLEOTIDE SEQUENCE [LARGE SCALE GENOMIC DNA]</scope>
    <source>
        <strain evidence="7 8">ANC 4603</strain>
    </source>
</reference>
<protein>
    <recommendedName>
        <fullName evidence="6">Peptidase M10 metallopeptidase domain-containing protein</fullName>
    </recommendedName>
</protein>
<dbReference type="GO" id="GO:0006508">
    <property type="term" value="P:proteolysis"/>
    <property type="evidence" value="ECO:0007669"/>
    <property type="project" value="UniProtKB-KW"/>
</dbReference>
<evidence type="ECO:0000256" key="2">
    <source>
        <dbReference type="ARBA" id="ARBA00022723"/>
    </source>
</evidence>
<dbReference type="Proteomes" id="UP000186553">
    <property type="component" value="Unassembled WGS sequence"/>
</dbReference>
<dbReference type="OrthoDB" id="322519at2"/>
<dbReference type="GO" id="GO:0031012">
    <property type="term" value="C:extracellular matrix"/>
    <property type="evidence" value="ECO:0007669"/>
    <property type="project" value="InterPro"/>
</dbReference>
<dbReference type="EMBL" id="MBDL01000005">
    <property type="protein sequence ID" value="ODA14026.1"/>
    <property type="molecule type" value="Genomic_DNA"/>
</dbReference>
<keyword evidence="8" id="KW-1185">Reference proteome</keyword>
<accession>A0A1C3CZ10</accession>
<evidence type="ECO:0000256" key="4">
    <source>
        <dbReference type="ARBA" id="ARBA00022833"/>
    </source>
</evidence>
<proteinExistence type="predicted"/>
<keyword evidence="4" id="KW-0862">Zinc</keyword>
<dbReference type="SUPFAM" id="SSF55486">
    <property type="entry name" value="Metalloproteases ('zincins'), catalytic domain"/>
    <property type="match status" value="1"/>
</dbReference>
<dbReference type="Gene3D" id="3.40.390.10">
    <property type="entry name" value="Collagenase (Catalytic Domain)"/>
    <property type="match status" value="1"/>
</dbReference>
<dbReference type="RefSeq" id="WP_068886150.1">
    <property type="nucleotide sequence ID" value="NZ_CBCRUU010000019.1"/>
</dbReference>
<dbReference type="GO" id="GO:0008270">
    <property type="term" value="F:zinc ion binding"/>
    <property type="evidence" value="ECO:0007669"/>
    <property type="project" value="InterPro"/>
</dbReference>
<dbReference type="Pfam" id="PF00413">
    <property type="entry name" value="Peptidase_M10"/>
    <property type="match status" value="1"/>
</dbReference>
<evidence type="ECO:0000256" key="3">
    <source>
        <dbReference type="ARBA" id="ARBA00022801"/>
    </source>
</evidence>
<sequence>MRIIVIAIVTLTILFFNYQSYTHHQLRFNSWSDRLLHPLDTRLRYQIAEVDPRFGLSKNEVIQLSQEAIQIWHEGTHQPLFVYDDQALLKIHLIYDDRQAEYNAFKKTQQQLNRENNNNQRISNNLDLSKSNLDQMQRSLRQQHIQLQADAQSLQQQNMSWSRIENAHGENRQHIENQFQQLKEKARRLESDIAYYNQLNHNLNQQVNEHNSNIDHYNKGIVQAKNRFPPHEFHKGVFMGNQIQIYQFDAQDDLRLTLAHELGHALGLGHHADPEALMYPVLGEQNLQHFKLKPADQSLLYAR</sequence>
<dbReference type="AlphaFoldDB" id="A0A1C3CZ10"/>
<evidence type="ECO:0000256" key="1">
    <source>
        <dbReference type="ARBA" id="ARBA00022670"/>
    </source>
</evidence>
<evidence type="ECO:0000313" key="7">
    <source>
        <dbReference type="EMBL" id="ODA14026.1"/>
    </source>
</evidence>
<keyword evidence="5" id="KW-0175">Coiled coil</keyword>
<feature type="coiled-coil region" evidence="5">
    <location>
        <begin position="105"/>
        <end position="206"/>
    </location>
</feature>
<comment type="caution">
    <text evidence="7">The sequence shown here is derived from an EMBL/GenBank/DDBJ whole genome shotgun (WGS) entry which is preliminary data.</text>
</comment>
<gene>
    <name evidence="7" type="ORF">BBP83_14745</name>
</gene>
<keyword evidence="3" id="KW-0378">Hydrolase</keyword>
<dbReference type="InterPro" id="IPR024079">
    <property type="entry name" value="MetalloPept_cat_dom_sf"/>
</dbReference>
<feature type="domain" description="Peptidase M10 metallopeptidase" evidence="6">
    <location>
        <begin position="42"/>
        <end position="297"/>
    </location>
</feature>
<evidence type="ECO:0000313" key="8">
    <source>
        <dbReference type="Proteomes" id="UP000186553"/>
    </source>
</evidence>
<evidence type="ECO:0000256" key="5">
    <source>
        <dbReference type="SAM" id="Coils"/>
    </source>
</evidence>
<dbReference type="GO" id="GO:0004222">
    <property type="term" value="F:metalloendopeptidase activity"/>
    <property type="evidence" value="ECO:0007669"/>
    <property type="project" value="InterPro"/>
</dbReference>
<evidence type="ECO:0000259" key="6">
    <source>
        <dbReference type="Pfam" id="PF00413"/>
    </source>
</evidence>
<organism evidence="7 8">
    <name type="scientific">Acinetobacter celticus</name>
    <dbReference type="NCBI Taxonomy" id="1891224"/>
    <lineage>
        <taxon>Bacteria</taxon>
        <taxon>Pseudomonadati</taxon>
        <taxon>Pseudomonadota</taxon>
        <taxon>Gammaproteobacteria</taxon>
        <taxon>Moraxellales</taxon>
        <taxon>Moraxellaceae</taxon>
        <taxon>Acinetobacter</taxon>
    </lineage>
</organism>
<name>A0A1C3CZ10_9GAMM</name>
<keyword evidence="2" id="KW-0479">Metal-binding</keyword>
<dbReference type="STRING" id="1891224.BBP83_14745"/>
<dbReference type="InterPro" id="IPR001818">
    <property type="entry name" value="Pept_M10_metallopeptidase"/>
</dbReference>
<keyword evidence="1" id="KW-0645">Protease</keyword>